<evidence type="ECO:0000313" key="6">
    <source>
        <dbReference type="Proteomes" id="UP000721954"/>
    </source>
</evidence>
<dbReference type="Pfam" id="PF12833">
    <property type="entry name" value="HTH_18"/>
    <property type="match status" value="1"/>
</dbReference>
<keyword evidence="2" id="KW-0238">DNA-binding</keyword>
<name>A0ABS3XQJ9_9ACTN</name>
<dbReference type="SUPFAM" id="SSF51215">
    <property type="entry name" value="Regulatory protein AraC"/>
    <property type="match status" value="1"/>
</dbReference>
<protein>
    <submittedName>
        <fullName evidence="5">AraC family transcriptional regulator</fullName>
    </submittedName>
</protein>
<comment type="caution">
    <text evidence="5">The sequence shown here is derived from an EMBL/GenBank/DDBJ whole genome shotgun (WGS) entry which is preliminary data.</text>
</comment>
<reference evidence="5 6" key="1">
    <citation type="submission" date="2021-02" db="EMBL/GenBank/DDBJ databases">
        <title>Streptomyces spirodelae sp. nov., isolated from duckweed.</title>
        <authorList>
            <person name="Saimee Y."/>
            <person name="Duangmal K."/>
        </authorList>
    </citation>
    <scope>NUCLEOTIDE SEQUENCE [LARGE SCALE GENOMIC DNA]</scope>
    <source>
        <strain evidence="5 6">DSM 42105</strain>
    </source>
</reference>
<keyword evidence="6" id="KW-1185">Reference proteome</keyword>
<dbReference type="PANTHER" id="PTHR46796:SF2">
    <property type="entry name" value="TRANSCRIPTIONAL REGULATORY PROTEIN"/>
    <property type="match status" value="1"/>
</dbReference>
<feature type="domain" description="HTH araC/xylS-type" evidence="4">
    <location>
        <begin position="179"/>
        <end position="275"/>
    </location>
</feature>
<dbReference type="GeneID" id="96257620"/>
<proteinExistence type="predicted"/>
<keyword evidence="1" id="KW-0805">Transcription regulation</keyword>
<dbReference type="InterPro" id="IPR003313">
    <property type="entry name" value="AraC-bd"/>
</dbReference>
<dbReference type="SUPFAM" id="SSF46689">
    <property type="entry name" value="Homeodomain-like"/>
    <property type="match status" value="2"/>
</dbReference>
<dbReference type="SMART" id="SM00342">
    <property type="entry name" value="HTH_ARAC"/>
    <property type="match status" value="1"/>
</dbReference>
<dbReference type="Proteomes" id="UP000721954">
    <property type="component" value="Unassembled WGS sequence"/>
</dbReference>
<dbReference type="RefSeq" id="WP_209209138.1">
    <property type="nucleotide sequence ID" value="NZ_JAFFZM010000001.1"/>
</dbReference>
<dbReference type="Pfam" id="PF02311">
    <property type="entry name" value="AraC_binding"/>
    <property type="match status" value="1"/>
</dbReference>
<dbReference type="InterPro" id="IPR018060">
    <property type="entry name" value="HTH_AraC"/>
</dbReference>
<dbReference type="InterPro" id="IPR037923">
    <property type="entry name" value="HTH-like"/>
</dbReference>
<evidence type="ECO:0000256" key="3">
    <source>
        <dbReference type="ARBA" id="ARBA00023163"/>
    </source>
</evidence>
<gene>
    <name evidence="5" type="ORF">JW613_03310</name>
</gene>
<keyword evidence="3" id="KW-0804">Transcription</keyword>
<dbReference type="Gene3D" id="1.10.10.60">
    <property type="entry name" value="Homeodomain-like"/>
    <property type="match status" value="1"/>
</dbReference>
<dbReference type="PROSITE" id="PS01124">
    <property type="entry name" value="HTH_ARAC_FAMILY_2"/>
    <property type="match status" value="1"/>
</dbReference>
<dbReference type="InterPro" id="IPR050204">
    <property type="entry name" value="AraC_XylS_family_regulators"/>
</dbReference>
<evidence type="ECO:0000256" key="2">
    <source>
        <dbReference type="ARBA" id="ARBA00023125"/>
    </source>
</evidence>
<dbReference type="EMBL" id="JAFFZM010000001">
    <property type="protein sequence ID" value="MBO8197346.1"/>
    <property type="molecule type" value="Genomic_DNA"/>
</dbReference>
<sequence>MAAGATTQREQSRLWTAPSTPQVELFSARFERFAFDRHSHEQLSVGVIERGAEGLQLQGGTVVIPAGQLVVLNPGQVHTGFAAQDAGWQYRMFYFDTDMVAELARERLGTREVWFPQTALRDPGLFSFLRRVHRDQELSGDPLTAESLLLRGLGAVLRRHARTGPVGNVPEAKGAQALEVARQLLHDRWAEQVTVADLTAATGWNRATLIAAFRRTYGLPPHAYLLRLRANRARRLLLAGRQPAEVAARTGFSDQAHLTRVCKRYFGVTPGAMSG</sequence>
<evidence type="ECO:0000256" key="1">
    <source>
        <dbReference type="ARBA" id="ARBA00023015"/>
    </source>
</evidence>
<evidence type="ECO:0000313" key="5">
    <source>
        <dbReference type="EMBL" id="MBO8197346.1"/>
    </source>
</evidence>
<organism evidence="5 6">
    <name type="scientific">Streptomyces smyrnaeus</name>
    <dbReference type="NCBI Taxonomy" id="1387713"/>
    <lineage>
        <taxon>Bacteria</taxon>
        <taxon>Bacillati</taxon>
        <taxon>Actinomycetota</taxon>
        <taxon>Actinomycetes</taxon>
        <taxon>Kitasatosporales</taxon>
        <taxon>Streptomycetaceae</taxon>
        <taxon>Streptomyces</taxon>
    </lineage>
</organism>
<evidence type="ECO:0000259" key="4">
    <source>
        <dbReference type="PROSITE" id="PS01124"/>
    </source>
</evidence>
<dbReference type="PANTHER" id="PTHR46796">
    <property type="entry name" value="HTH-TYPE TRANSCRIPTIONAL ACTIVATOR RHAS-RELATED"/>
    <property type="match status" value="1"/>
</dbReference>
<accession>A0ABS3XQJ9</accession>
<dbReference type="InterPro" id="IPR009057">
    <property type="entry name" value="Homeodomain-like_sf"/>
</dbReference>